<evidence type="ECO:0000313" key="1">
    <source>
        <dbReference type="EMBL" id="MEL4456347.1"/>
    </source>
</evidence>
<gene>
    <name evidence="1" type="ORF">AABB81_10600</name>
</gene>
<sequence length="158" mass="18258">MESTIIDKVKARIILEKKKMELLKETKSNRKDQFVVLRIDSHGVVKSLDNDWNGEVKTSFDTVGERNFITPVSIGKRITWIVMPEKEDDEITIENIVIKNSSPKQILRNRSYIRASKHVVIGRVKNSNISLGDTQEYYLTYTVNGHAYVLDPIMEVHR</sequence>
<dbReference type="Proteomes" id="UP001474120">
    <property type="component" value="Unassembled WGS sequence"/>
</dbReference>
<accession>A0ABU9L1N6</accession>
<dbReference type="EMBL" id="JBCDNA010000002">
    <property type="protein sequence ID" value="MEL4456347.1"/>
    <property type="molecule type" value="Genomic_DNA"/>
</dbReference>
<comment type="caution">
    <text evidence="1">The sequence shown here is derived from an EMBL/GenBank/DDBJ whole genome shotgun (WGS) entry which is preliminary data.</text>
</comment>
<protein>
    <submittedName>
        <fullName evidence="1">Uncharacterized protein</fullName>
    </submittedName>
</protein>
<evidence type="ECO:0000313" key="2">
    <source>
        <dbReference type="Proteomes" id="UP001474120"/>
    </source>
</evidence>
<dbReference type="RefSeq" id="WP_342160465.1">
    <property type="nucleotide sequence ID" value="NZ_JBCDNA010000002.1"/>
</dbReference>
<organism evidence="1 2">
    <name type="scientific">Lutimonas vermicola</name>
    <dbReference type="NCBI Taxonomy" id="414288"/>
    <lineage>
        <taxon>Bacteria</taxon>
        <taxon>Pseudomonadati</taxon>
        <taxon>Bacteroidota</taxon>
        <taxon>Flavobacteriia</taxon>
        <taxon>Flavobacteriales</taxon>
        <taxon>Flavobacteriaceae</taxon>
        <taxon>Lutimonas</taxon>
    </lineage>
</organism>
<keyword evidence="2" id="KW-1185">Reference proteome</keyword>
<name>A0ABU9L1N6_9FLAO</name>
<reference evidence="1 2" key="1">
    <citation type="submission" date="2024-04" db="EMBL/GenBank/DDBJ databases">
        <title>whole genome sequencing of Lutimonas vermicola strain IMCC1616.</title>
        <authorList>
            <person name="Bae S.S."/>
        </authorList>
    </citation>
    <scope>NUCLEOTIDE SEQUENCE [LARGE SCALE GENOMIC DNA]</scope>
    <source>
        <strain evidence="1 2">IMCC1616</strain>
    </source>
</reference>
<proteinExistence type="predicted"/>